<gene>
    <name evidence="1" type="ORF">HX845_31795</name>
</gene>
<dbReference type="Proteomes" id="UP000517547">
    <property type="component" value="Unassembled WGS sequence"/>
</dbReference>
<evidence type="ECO:0000313" key="2">
    <source>
        <dbReference type="Proteomes" id="UP000517547"/>
    </source>
</evidence>
<protein>
    <submittedName>
        <fullName evidence="1">Uncharacterized protein</fullName>
    </submittedName>
</protein>
<dbReference type="RefSeq" id="WP_103032899.1">
    <property type="nucleotide sequence ID" value="NZ_JACAQE010000013.1"/>
</dbReference>
<reference evidence="1 2" key="1">
    <citation type="submission" date="2020-04" db="EMBL/GenBank/DDBJ databases">
        <title>Molecular characterization of pseudomonads from Agaricus bisporus reveal novel blotch 2 pathogens in Western Europe.</title>
        <authorList>
            <person name="Taparia T."/>
            <person name="Krijger M."/>
            <person name="Haynes E."/>
            <person name="Elpinstone J.G."/>
            <person name="Noble R."/>
            <person name="Van Der Wolf J."/>
        </authorList>
    </citation>
    <scope>NUCLEOTIDE SEQUENCE [LARGE SCALE GENOMIC DNA]</scope>
    <source>
        <strain evidence="1 2">IPO3738</strain>
    </source>
</reference>
<evidence type="ECO:0000313" key="1">
    <source>
        <dbReference type="EMBL" id="NWC18276.1"/>
    </source>
</evidence>
<sequence length="412" mass="46441">MPTSTDSEVSLEPPEETGAYFEWLIDTLLVEFDDADIEPICVASGIDEPVLHQVYPQARQPPAFLLDTVERFRLDREIRRFIEHPEDETPAKDADVQRYLQQVGLQLIWPTSRVLQLFEAGTANRVEYPRDSAEDLPRISVSEAQLMAGDLWISVLNHLDDEQIREWLGADYASAADRLLALRRKAGEALARRRHEVFDICYQFRQQSGDSQVGQVRRFFADLPTSMVRELIARADEDELGQLSTAQVAPPRMLRDAQWYRQQLRLNRAYEGLYLASAAGEDSDVLVLHTLETLPCWPGCMRIEVRQDSSAGTLLDSIGLEQAELQRVLVRADGRYRVYNGRGQTLGEAVDMVTALRAALPRSVRRTLDMPLEADASALRALLVDHTPLPRVQLLAALGMTAVSPPVAVMRR</sequence>
<comment type="caution">
    <text evidence="1">The sequence shown here is derived from an EMBL/GenBank/DDBJ whole genome shotgun (WGS) entry which is preliminary data.</text>
</comment>
<accession>A0A7Y7Y5Y2</accession>
<dbReference type="AlphaFoldDB" id="A0A7Y7Y5Y2"/>
<organism evidence="1 2">
    <name type="scientific">Pseudomonas gingeri</name>
    <dbReference type="NCBI Taxonomy" id="117681"/>
    <lineage>
        <taxon>Bacteria</taxon>
        <taxon>Pseudomonadati</taxon>
        <taxon>Pseudomonadota</taxon>
        <taxon>Gammaproteobacteria</taxon>
        <taxon>Pseudomonadales</taxon>
        <taxon>Pseudomonadaceae</taxon>
        <taxon>Pseudomonas</taxon>
    </lineage>
</organism>
<name>A0A7Y7Y5Y2_9PSED</name>
<proteinExistence type="predicted"/>
<dbReference type="EMBL" id="JACAQE010000013">
    <property type="protein sequence ID" value="NWC18276.1"/>
    <property type="molecule type" value="Genomic_DNA"/>
</dbReference>